<feature type="binding site" description="axial binding residue" evidence="8">
    <location>
        <position position="562"/>
    </location>
    <ligand>
        <name>heme</name>
        <dbReference type="ChEBI" id="CHEBI:30413"/>
    </ligand>
    <ligandPart>
        <name>Fe</name>
        <dbReference type="ChEBI" id="CHEBI:18248"/>
    </ligandPart>
</feature>
<gene>
    <name evidence="11" type="primary">CSON006379</name>
</gene>
<evidence type="ECO:0000256" key="8">
    <source>
        <dbReference type="PIRSR" id="PIRSR602401-1"/>
    </source>
</evidence>
<evidence type="ECO:0000256" key="5">
    <source>
        <dbReference type="ARBA" id="ARBA00023002"/>
    </source>
</evidence>
<dbReference type="GO" id="GO:0005737">
    <property type="term" value="C:cytoplasm"/>
    <property type="evidence" value="ECO:0007669"/>
    <property type="project" value="TreeGrafter"/>
</dbReference>
<dbReference type="CDD" id="cd20651">
    <property type="entry name" value="CYP15A1-like"/>
    <property type="match status" value="1"/>
</dbReference>
<reference evidence="11" key="1">
    <citation type="submission" date="2018-07" db="EMBL/GenBank/DDBJ databases">
        <authorList>
            <person name="Quirk P.G."/>
            <person name="Krulwich T.A."/>
        </authorList>
    </citation>
    <scope>NUCLEOTIDE SEQUENCE</scope>
</reference>
<dbReference type="Pfam" id="PF00067">
    <property type="entry name" value="p450"/>
    <property type="match status" value="1"/>
</dbReference>
<protein>
    <submittedName>
        <fullName evidence="11">CSON006379 protein</fullName>
    </submittedName>
</protein>
<keyword evidence="10" id="KW-0812">Transmembrane</keyword>
<dbReference type="PANTHER" id="PTHR24300:SF376">
    <property type="entry name" value="CYTOCHROME P450 15A1"/>
    <property type="match status" value="1"/>
</dbReference>
<keyword evidence="3 8" id="KW-0349">Heme</keyword>
<dbReference type="InterPro" id="IPR017972">
    <property type="entry name" value="Cyt_P450_CS"/>
</dbReference>
<proteinExistence type="inferred from homology"/>
<dbReference type="GO" id="GO:0006805">
    <property type="term" value="P:xenobiotic metabolic process"/>
    <property type="evidence" value="ECO:0007669"/>
    <property type="project" value="TreeGrafter"/>
</dbReference>
<comment type="cofactor">
    <cofactor evidence="1 8">
        <name>heme</name>
        <dbReference type="ChEBI" id="CHEBI:30413"/>
    </cofactor>
</comment>
<evidence type="ECO:0000256" key="2">
    <source>
        <dbReference type="ARBA" id="ARBA00010617"/>
    </source>
</evidence>
<dbReference type="VEuPathDB" id="VectorBase:CSON006379"/>
<evidence type="ECO:0000256" key="9">
    <source>
        <dbReference type="RuleBase" id="RU000461"/>
    </source>
</evidence>
<dbReference type="PRINTS" id="PR00463">
    <property type="entry name" value="EP450I"/>
</dbReference>
<evidence type="ECO:0000313" key="11">
    <source>
        <dbReference type="EMBL" id="SSX33377.1"/>
    </source>
</evidence>
<evidence type="ECO:0000256" key="7">
    <source>
        <dbReference type="ARBA" id="ARBA00023033"/>
    </source>
</evidence>
<feature type="transmembrane region" description="Helical" evidence="10">
    <location>
        <begin position="26"/>
        <end position="49"/>
    </location>
</feature>
<dbReference type="GO" id="GO:0016712">
    <property type="term" value="F:oxidoreductase activity, acting on paired donors, with incorporation or reduction of molecular oxygen, reduced flavin or flavoprotein as one donor, and incorporation of one atom of oxygen"/>
    <property type="evidence" value="ECO:0007669"/>
    <property type="project" value="TreeGrafter"/>
</dbReference>
<evidence type="ECO:0000256" key="6">
    <source>
        <dbReference type="ARBA" id="ARBA00023004"/>
    </source>
</evidence>
<evidence type="ECO:0000256" key="10">
    <source>
        <dbReference type="SAM" id="Phobius"/>
    </source>
</evidence>
<feature type="transmembrane region" description="Helical" evidence="10">
    <location>
        <begin position="56"/>
        <end position="75"/>
    </location>
</feature>
<evidence type="ECO:0000256" key="3">
    <source>
        <dbReference type="ARBA" id="ARBA00022617"/>
    </source>
</evidence>
<evidence type="ECO:0000256" key="4">
    <source>
        <dbReference type="ARBA" id="ARBA00022723"/>
    </source>
</evidence>
<dbReference type="InterPro" id="IPR002401">
    <property type="entry name" value="Cyt_P450_E_grp-I"/>
</dbReference>
<keyword evidence="4 8" id="KW-0479">Metal-binding</keyword>
<keyword evidence="10" id="KW-0472">Membrane</keyword>
<dbReference type="InterPro" id="IPR050182">
    <property type="entry name" value="Cytochrome_P450_fam2"/>
</dbReference>
<dbReference type="AlphaFoldDB" id="A0A336MYF1"/>
<accession>A0A336MYF1</accession>
<dbReference type="Gene3D" id="1.10.630.10">
    <property type="entry name" value="Cytochrome P450"/>
    <property type="match status" value="1"/>
</dbReference>
<comment type="similarity">
    <text evidence="2 9">Belongs to the cytochrome P450 family.</text>
</comment>
<dbReference type="GO" id="GO:0006082">
    <property type="term" value="P:organic acid metabolic process"/>
    <property type="evidence" value="ECO:0007669"/>
    <property type="project" value="TreeGrafter"/>
</dbReference>
<keyword evidence="6 8" id="KW-0408">Iron</keyword>
<keyword evidence="10" id="KW-1133">Transmembrane helix</keyword>
<dbReference type="PROSITE" id="PS00086">
    <property type="entry name" value="CYTOCHROME_P450"/>
    <property type="match status" value="1"/>
</dbReference>
<dbReference type="EMBL" id="UFQT01002401">
    <property type="protein sequence ID" value="SSX33377.1"/>
    <property type="molecule type" value="Genomic_DNA"/>
</dbReference>
<dbReference type="GO" id="GO:0005506">
    <property type="term" value="F:iron ion binding"/>
    <property type="evidence" value="ECO:0007669"/>
    <property type="project" value="InterPro"/>
</dbReference>
<keyword evidence="5 9" id="KW-0560">Oxidoreductase</keyword>
<dbReference type="PRINTS" id="PR00385">
    <property type="entry name" value="P450"/>
</dbReference>
<feature type="transmembrane region" description="Helical" evidence="10">
    <location>
        <begin position="107"/>
        <end position="127"/>
    </location>
</feature>
<evidence type="ECO:0000256" key="1">
    <source>
        <dbReference type="ARBA" id="ARBA00001971"/>
    </source>
</evidence>
<sequence>MVEFSSPSFPSPRNVEVDTFFIKFDLKIGCLVTAGLGILLSSIMIGYAAEKTTHECLTALECIAVSGGLLPAFAAFFKFMIALHVITLASEICLLLGALFKIEALLNIWLAAPTGLAYTYSTVYSFLVYKDFVGVGYSAVGFSFSLFGLILYLVWLPILGNLLLVHELLKQQKYYFRVWDFLASQYGNVVGLKLGNNKLIIVSGRDMIREFYANEDFDGRPDGFFYRIRSFEKRLGIVFTDEANWEVQRKFTMKTLKQLGLGRTNMVEHIEREAYEMIEYFKEKSKDGSPIEMHDAFDIPVLNVMWAFLSGSRFELDDRRLPELTKMIHDSFRVIDMSGGILNLWPPIRYFLPEKSGYKPLLRTLKPLWEFLQTTIETLRQDLDIPEAPRSFIASYLNEMRSRTKDRSFTDDQLLALCVDLFQAGSETSSNTLGFGLIYVLHNTYVIDKMRKELDFVVGKDRLPTLSDRTQLRYTEAVVCEILRMSTVAPLAIVHRALETTRLGKFIIPKDTLAMVSLHSLHNDKDYWGDPEVFRPERFMNAEGNFLQHENLLPFGAGKRRCIGENLAKSSVFLFFASFIHSFDILPPSKQELPNPEPLDGITLSPQPYKVFLKSRKI</sequence>
<name>A0A336MYF1_CULSO</name>
<keyword evidence="7 9" id="KW-0503">Monooxygenase</keyword>
<dbReference type="PANTHER" id="PTHR24300">
    <property type="entry name" value="CYTOCHROME P450 508A4-RELATED"/>
    <property type="match status" value="1"/>
</dbReference>
<dbReference type="OMA" id="WKLVAGK"/>
<organism evidence="11">
    <name type="scientific">Culicoides sonorensis</name>
    <name type="common">Biting midge</name>
    <dbReference type="NCBI Taxonomy" id="179676"/>
    <lineage>
        <taxon>Eukaryota</taxon>
        <taxon>Metazoa</taxon>
        <taxon>Ecdysozoa</taxon>
        <taxon>Arthropoda</taxon>
        <taxon>Hexapoda</taxon>
        <taxon>Insecta</taxon>
        <taxon>Pterygota</taxon>
        <taxon>Neoptera</taxon>
        <taxon>Endopterygota</taxon>
        <taxon>Diptera</taxon>
        <taxon>Nematocera</taxon>
        <taxon>Chironomoidea</taxon>
        <taxon>Ceratopogonidae</taxon>
        <taxon>Ceratopogoninae</taxon>
        <taxon>Culicoides</taxon>
        <taxon>Monoculicoides</taxon>
    </lineage>
</organism>
<feature type="transmembrane region" description="Helical" evidence="10">
    <location>
        <begin position="139"/>
        <end position="164"/>
    </location>
</feature>
<dbReference type="GO" id="GO:0020037">
    <property type="term" value="F:heme binding"/>
    <property type="evidence" value="ECO:0007669"/>
    <property type="project" value="InterPro"/>
</dbReference>
<dbReference type="InterPro" id="IPR036396">
    <property type="entry name" value="Cyt_P450_sf"/>
</dbReference>
<dbReference type="InterPro" id="IPR001128">
    <property type="entry name" value="Cyt_P450"/>
</dbReference>
<dbReference type="GO" id="GO:0008395">
    <property type="term" value="F:steroid hydroxylase activity"/>
    <property type="evidence" value="ECO:0007669"/>
    <property type="project" value="TreeGrafter"/>
</dbReference>
<dbReference type="FunFam" id="1.10.630.10:FF:000036">
    <property type="entry name" value="CYtochrome P450 family"/>
    <property type="match status" value="1"/>
</dbReference>
<dbReference type="SUPFAM" id="SSF48264">
    <property type="entry name" value="Cytochrome P450"/>
    <property type="match status" value="1"/>
</dbReference>